<dbReference type="AlphaFoldDB" id="A0A0P0XDD9"/>
<organism evidence="1 2">
    <name type="scientific">Oryza sativa subsp. japonica</name>
    <name type="common">Rice</name>
    <dbReference type="NCBI Taxonomy" id="39947"/>
    <lineage>
        <taxon>Eukaryota</taxon>
        <taxon>Viridiplantae</taxon>
        <taxon>Streptophyta</taxon>
        <taxon>Embryophyta</taxon>
        <taxon>Tracheophyta</taxon>
        <taxon>Spermatophyta</taxon>
        <taxon>Magnoliopsida</taxon>
        <taxon>Liliopsida</taxon>
        <taxon>Poales</taxon>
        <taxon>Poaceae</taxon>
        <taxon>BOP clade</taxon>
        <taxon>Oryzoideae</taxon>
        <taxon>Oryzeae</taxon>
        <taxon>Oryzinae</taxon>
        <taxon>Oryza</taxon>
        <taxon>Oryza sativa</taxon>
    </lineage>
</organism>
<dbReference type="Gramene" id="Os08t0235650-00">
    <property type="protein sequence ID" value="Os08t0235650-00"/>
    <property type="gene ID" value="Os08g0235650"/>
</dbReference>
<gene>
    <name evidence="1" type="ordered locus">Os08g0235650</name>
    <name evidence="1" type="ORF">OSNPB_080235650</name>
</gene>
<name>A0A0P0XDD9_ORYSJ</name>
<protein>
    <submittedName>
        <fullName evidence="1">Os08g0235650 protein</fullName>
    </submittedName>
</protein>
<keyword evidence="2" id="KW-1185">Reference proteome</keyword>
<dbReference type="PaxDb" id="39947-A0A0P0XDD9"/>
<evidence type="ECO:0000313" key="1">
    <source>
        <dbReference type="EMBL" id="BAT04459.1"/>
    </source>
</evidence>
<dbReference type="InParanoid" id="A0A0P0XDD9"/>
<feature type="non-terminal residue" evidence="1">
    <location>
        <position position="89"/>
    </location>
</feature>
<dbReference type="Proteomes" id="UP000059680">
    <property type="component" value="Chromosome 8"/>
</dbReference>
<dbReference type="EMBL" id="AP014964">
    <property type="protein sequence ID" value="BAT04459.1"/>
    <property type="molecule type" value="Genomic_DNA"/>
</dbReference>
<reference evidence="2" key="1">
    <citation type="journal article" date="2005" name="Nature">
        <title>The map-based sequence of the rice genome.</title>
        <authorList>
            <consortium name="International rice genome sequencing project (IRGSP)"/>
            <person name="Matsumoto T."/>
            <person name="Wu J."/>
            <person name="Kanamori H."/>
            <person name="Katayose Y."/>
            <person name="Fujisawa M."/>
            <person name="Namiki N."/>
            <person name="Mizuno H."/>
            <person name="Yamamoto K."/>
            <person name="Antonio B.A."/>
            <person name="Baba T."/>
            <person name="Sakata K."/>
            <person name="Nagamura Y."/>
            <person name="Aoki H."/>
            <person name="Arikawa K."/>
            <person name="Arita K."/>
            <person name="Bito T."/>
            <person name="Chiden Y."/>
            <person name="Fujitsuka N."/>
            <person name="Fukunaka R."/>
            <person name="Hamada M."/>
            <person name="Harada C."/>
            <person name="Hayashi A."/>
            <person name="Hijishita S."/>
            <person name="Honda M."/>
            <person name="Hosokawa S."/>
            <person name="Ichikawa Y."/>
            <person name="Idonuma A."/>
            <person name="Iijima M."/>
            <person name="Ikeda M."/>
            <person name="Ikeno M."/>
            <person name="Ito K."/>
            <person name="Ito S."/>
            <person name="Ito T."/>
            <person name="Ito Y."/>
            <person name="Ito Y."/>
            <person name="Iwabuchi A."/>
            <person name="Kamiya K."/>
            <person name="Karasawa W."/>
            <person name="Kurita K."/>
            <person name="Katagiri S."/>
            <person name="Kikuta A."/>
            <person name="Kobayashi H."/>
            <person name="Kobayashi N."/>
            <person name="Machita K."/>
            <person name="Maehara T."/>
            <person name="Masukawa M."/>
            <person name="Mizubayashi T."/>
            <person name="Mukai Y."/>
            <person name="Nagasaki H."/>
            <person name="Nagata Y."/>
            <person name="Naito S."/>
            <person name="Nakashima M."/>
            <person name="Nakama Y."/>
            <person name="Nakamichi Y."/>
            <person name="Nakamura M."/>
            <person name="Meguro A."/>
            <person name="Negishi M."/>
            <person name="Ohta I."/>
            <person name="Ohta T."/>
            <person name="Okamoto M."/>
            <person name="Ono N."/>
            <person name="Saji S."/>
            <person name="Sakaguchi M."/>
            <person name="Sakai K."/>
            <person name="Shibata M."/>
            <person name="Shimokawa T."/>
            <person name="Song J."/>
            <person name="Takazaki Y."/>
            <person name="Terasawa K."/>
            <person name="Tsugane M."/>
            <person name="Tsuji K."/>
            <person name="Ueda S."/>
            <person name="Waki K."/>
            <person name="Yamagata H."/>
            <person name="Yamamoto M."/>
            <person name="Yamamoto S."/>
            <person name="Yamane H."/>
            <person name="Yoshiki S."/>
            <person name="Yoshihara R."/>
            <person name="Yukawa K."/>
            <person name="Zhong H."/>
            <person name="Yano M."/>
            <person name="Yuan Q."/>
            <person name="Ouyang S."/>
            <person name="Liu J."/>
            <person name="Jones K.M."/>
            <person name="Gansberger K."/>
            <person name="Moffat K."/>
            <person name="Hill J."/>
            <person name="Bera J."/>
            <person name="Fadrosh D."/>
            <person name="Jin S."/>
            <person name="Johri S."/>
            <person name="Kim M."/>
            <person name="Overton L."/>
            <person name="Reardon M."/>
            <person name="Tsitrin T."/>
            <person name="Vuong H."/>
            <person name="Weaver B."/>
            <person name="Ciecko A."/>
            <person name="Tallon L."/>
            <person name="Jackson J."/>
            <person name="Pai G."/>
            <person name="Aken S.V."/>
            <person name="Utterback T."/>
            <person name="Reidmuller S."/>
            <person name="Feldblyum T."/>
            <person name="Hsiao J."/>
            <person name="Zismann V."/>
            <person name="Iobst S."/>
            <person name="de Vazeille A.R."/>
            <person name="Buell C.R."/>
            <person name="Ying K."/>
            <person name="Li Y."/>
            <person name="Lu T."/>
            <person name="Huang Y."/>
            <person name="Zhao Q."/>
            <person name="Feng Q."/>
            <person name="Zhang L."/>
            <person name="Zhu J."/>
            <person name="Weng Q."/>
            <person name="Mu J."/>
            <person name="Lu Y."/>
            <person name="Fan D."/>
            <person name="Liu Y."/>
            <person name="Guan J."/>
            <person name="Zhang Y."/>
            <person name="Yu S."/>
            <person name="Liu X."/>
            <person name="Zhang Y."/>
            <person name="Hong G."/>
            <person name="Han B."/>
            <person name="Choisne N."/>
            <person name="Demange N."/>
            <person name="Orjeda G."/>
            <person name="Samain S."/>
            <person name="Cattolico L."/>
            <person name="Pelletier E."/>
            <person name="Couloux A."/>
            <person name="Segurens B."/>
            <person name="Wincker P."/>
            <person name="D'Hont A."/>
            <person name="Scarpelli C."/>
            <person name="Weissenbach J."/>
            <person name="Salanoubat M."/>
            <person name="Quetier F."/>
            <person name="Yu Y."/>
            <person name="Kim H.R."/>
            <person name="Rambo T."/>
            <person name="Currie J."/>
            <person name="Collura K."/>
            <person name="Luo M."/>
            <person name="Yang T."/>
            <person name="Ammiraju J.S.S."/>
            <person name="Engler F."/>
            <person name="Soderlund C."/>
            <person name="Wing R.A."/>
            <person name="Palmer L.E."/>
            <person name="de la Bastide M."/>
            <person name="Spiegel L."/>
            <person name="Nascimento L."/>
            <person name="Zutavern T."/>
            <person name="O'Shaughnessy A."/>
            <person name="Dike S."/>
            <person name="Dedhia N."/>
            <person name="Preston R."/>
            <person name="Balija V."/>
            <person name="McCombie W.R."/>
            <person name="Chow T."/>
            <person name="Chen H."/>
            <person name="Chung M."/>
            <person name="Chen C."/>
            <person name="Shaw J."/>
            <person name="Wu H."/>
            <person name="Hsiao K."/>
            <person name="Chao Y."/>
            <person name="Chu M."/>
            <person name="Cheng C."/>
            <person name="Hour A."/>
            <person name="Lee P."/>
            <person name="Lin S."/>
            <person name="Lin Y."/>
            <person name="Liou J."/>
            <person name="Liu S."/>
            <person name="Hsing Y."/>
            <person name="Raghuvanshi S."/>
            <person name="Mohanty A."/>
            <person name="Bharti A.K."/>
            <person name="Gaur A."/>
            <person name="Gupta V."/>
            <person name="Kumar D."/>
            <person name="Ravi V."/>
            <person name="Vij S."/>
            <person name="Kapur A."/>
            <person name="Khurana P."/>
            <person name="Khurana P."/>
            <person name="Khurana J.P."/>
            <person name="Tyagi A.K."/>
            <person name="Gaikwad K."/>
            <person name="Singh A."/>
            <person name="Dalal V."/>
            <person name="Srivastava S."/>
            <person name="Dixit A."/>
            <person name="Pal A.K."/>
            <person name="Ghazi I.A."/>
            <person name="Yadav M."/>
            <person name="Pandit A."/>
            <person name="Bhargava A."/>
            <person name="Sureshbabu K."/>
            <person name="Batra K."/>
            <person name="Sharma T.R."/>
            <person name="Mohapatra T."/>
            <person name="Singh N.K."/>
            <person name="Messing J."/>
            <person name="Nelson A.B."/>
            <person name="Fuks G."/>
            <person name="Kavchok S."/>
            <person name="Keizer G."/>
            <person name="Linton E."/>
            <person name="Llaca V."/>
            <person name="Song R."/>
            <person name="Tanyolac B."/>
            <person name="Young S."/>
            <person name="Ho-Il K."/>
            <person name="Hahn J.H."/>
            <person name="Sangsakoo G."/>
            <person name="Vanavichit A."/>
            <person name="de Mattos Luiz.A.T."/>
            <person name="Zimmer P.D."/>
            <person name="Malone G."/>
            <person name="Dellagostin O."/>
            <person name="de Oliveira A.C."/>
            <person name="Bevan M."/>
            <person name="Bancroft I."/>
            <person name="Minx P."/>
            <person name="Cordum H."/>
            <person name="Wilson R."/>
            <person name="Cheng Z."/>
            <person name="Jin W."/>
            <person name="Jiang J."/>
            <person name="Leong S.A."/>
            <person name="Iwama H."/>
            <person name="Gojobori T."/>
            <person name="Itoh T."/>
            <person name="Niimura Y."/>
            <person name="Fujii Y."/>
            <person name="Habara T."/>
            <person name="Sakai H."/>
            <person name="Sato Y."/>
            <person name="Wilson G."/>
            <person name="Kumar K."/>
            <person name="McCouch S."/>
            <person name="Juretic N."/>
            <person name="Hoen D."/>
            <person name="Wright S."/>
            <person name="Bruskiewich R."/>
            <person name="Bureau T."/>
            <person name="Miyao A."/>
            <person name="Hirochika H."/>
            <person name="Nishikawa T."/>
            <person name="Kadowaki K."/>
            <person name="Sugiura M."/>
            <person name="Burr B."/>
            <person name="Sasaki T."/>
        </authorList>
    </citation>
    <scope>NUCLEOTIDE SEQUENCE [LARGE SCALE GENOMIC DNA]</scope>
    <source>
        <strain evidence="2">cv. Nipponbare</strain>
    </source>
</reference>
<sequence>QVDEQLPSVLQYACGYEFCWHIARTDAHVHEEKRVEETEKLYVRRRLILIDYLVFSGTLCSKVASFSTSVEMPAIKLPTKLTAISAIEL</sequence>
<accession>A0A0P0XDD9</accession>
<proteinExistence type="predicted"/>
<reference evidence="1 2" key="2">
    <citation type="journal article" date="2013" name="Plant Cell Physiol.">
        <title>Rice Annotation Project Database (RAP-DB): an integrative and interactive database for rice genomics.</title>
        <authorList>
            <person name="Sakai H."/>
            <person name="Lee S.S."/>
            <person name="Tanaka T."/>
            <person name="Numa H."/>
            <person name="Kim J."/>
            <person name="Kawahara Y."/>
            <person name="Wakimoto H."/>
            <person name="Yang C.C."/>
            <person name="Iwamoto M."/>
            <person name="Abe T."/>
            <person name="Yamada Y."/>
            <person name="Muto A."/>
            <person name="Inokuchi H."/>
            <person name="Ikemura T."/>
            <person name="Matsumoto T."/>
            <person name="Sasaki T."/>
            <person name="Itoh T."/>
        </authorList>
    </citation>
    <scope>NUCLEOTIDE SEQUENCE [LARGE SCALE GENOMIC DNA]</scope>
    <source>
        <strain evidence="2">cv. Nipponbare</strain>
    </source>
</reference>
<dbReference type="OMA" id="CWHIART"/>
<reference evidence="1 2" key="3">
    <citation type="journal article" date="2013" name="Rice">
        <title>Improvement of the Oryza sativa Nipponbare reference genome using next generation sequence and optical map data.</title>
        <authorList>
            <person name="Kawahara Y."/>
            <person name="de la Bastide M."/>
            <person name="Hamilton J.P."/>
            <person name="Kanamori H."/>
            <person name="McCombie W.R."/>
            <person name="Ouyang S."/>
            <person name="Schwartz D.C."/>
            <person name="Tanaka T."/>
            <person name="Wu J."/>
            <person name="Zhou S."/>
            <person name="Childs K.L."/>
            <person name="Davidson R.M."/>
            <person name="Lin H."/>
            <person name="Quesada-Ocampo L."/>
            <person name="Vaillancourt B."/>
            <person name="Sakai H."/>
            <person name="Lee S.S."/>
            <person name="Kim J."/>
            <person name="Numa H."/>
            <person name="Itoh T."/>
            <person name="Buell C.R."/>
            <person name="Matsumoto T."/>
        </authorList>
    </citation>
    <scope>NUCLEOTIDE SEQUENCE [LARGE SCALE GENOMIC DNA]</scope>
    <source>
        <strain evidence="2">cv. Nipponbare</strain>
    </source>
</reference>
<evidence type="ECO:0000313" key="2">
    <source>
        <dbReference type="Proteomes" id="UP000059680"/>
    </source>
</evidence>